<dbReference type="InterPro" id="IPR004291">
    <property type="entry name" value="Transposase_IS66_central"/>
</dbReference>
<comment type="caution">
    <text evidence="7">The sequence shown here is derived from an EMBL/GenBank/DDBJ whole genome shotgun (WGS) entry which is preliminary data.</text>
</comment>
<dbReference type="Proteomes" id="UP000292085">
    <property type="component" value="Unassembled WGS sequence"/>
</dbReference>
<dbReference type="PANTHER" id="PTHR33678:SF1">
    <property type="entry name" value="BLL1576 PROTEIN"/>
    <property type="match status" value="1"/>
</dbReference>
<dbReference type="Pfam" id="PF03050">
    <property type="entry name" value="DDE_Tnp_IS66"/>
    <property type="match status" value="1"/>
</dbReference>
<feature type="coiled-coil region" evidence="1">
    <location>
        <begin position="32"/>
        <end position="78"/>
    </location>
</feature>
<dbReference type="AlphaFoldDB" id="A0A4Q6XL86"/>
<feature type="domain" description="Transposase IS66 zinc-finger binding" evidence="4">
    <location>
        <begin position="131"/>
        <end position="173"/>
    </location>
</feature>
<evidence type="ECO:0000313" key="8">
    <source>
        <dbReference type="Proteomes" id="UP000292085"/>
    </source>
</evidence>
<gene>
    <name evidence="7" type="ORF">EWE75_20780</name>
</gene>
<dbReference type="InterPro" id="IPR039552">
    <property type="entry name" value="IS66_C"/>
</dbReference>
<dbReference type="Pfam" id="PF13817">
    <property type="entry name" value="DDE_Tnp_IS66_C"/>
    <property type="match status" value="1"/>
</dbReference>
<dbReference type="InterPro" id="IPR052344">
    <property type="entry name" value="Transposase-related"/>
</dbReference>
<dbReference type="InterPro" id="IPR024463">
    <property type="entry name" value="Transposase_TnpC_homeodom"/>
</dbReference>
<sequence>MNVAADLPEDPALLRAMVARLQAENAKLTATLRAHDLMIEALRLRIARLKKQAFGKSSEKIEREIEQLELALEDLLVTAAEQAVVANDKDEPDEASAGPATDAATKTRPSRRPRVSADTPRERHELDPGSTCPECGGNLRLVGEDVSEILEMITAKLKVVEIARPKKSCRCCEKMVQAPAPSRPIPGSMAGASLLAYVLVSKFDDQLPLYRQNEIFARMGADIPRSTLADWCGGGMRILLPVIDRIEASVLSSEILHADDTPIRVLNPQARAKGIGKGVMQGRIWGYVCDQRPWAGTAPPGAVYRYAPNWKAEHVLAHLGNASGILQADAYKGYAKLYEPGADGQPRFQEAACFAHWRRDFHDIWTSQKSEIAHEALERIGQLYDIEREITGQPADLRRAVRQARSKPKLEALHAWAEAQLTRIPGKGDLAKAFRYGLSRWAAFSLFLDDGRVAIDNNAAERALRSIGIGRKNWLFAGSEAGAETLARAMTIIESAKINNLDPQAYLTDLFRRVHDHKINRIDELLPWNWRPLAQ</sequence>
<evidence type="ECO:0000313" key="7">
    <source>
        <dbReference type="EMBL" id="RZF60870.1"/>
    </source>
</evidence>
<evidence type="ECO:0000259" key="5">
    <source>
        <dbReference type="Pfam" id="PF13007"/>
    </source>
</evidence>
<feature type="domain" description="Transposase TnpC homeodomain" evidence="5">
    <location>
        <begin position="42"/>
        <end position="123"/>
    </location>
</feature>
<feature type="domain" description="Transposase IS66 central" evidence="3">
    <location>
        <begin position="188"/>
        <end position="484"/>
    </location>
</feature>
<evidence type="ECO:0000259" key="3">
    <source>
        <dbReference type="Pfam" id="PF03050"/>
    </source>
</evidence>
<evidence type="ECO:0000259" key="6">
    <source>
        <dbReference type="Pfam" id="PF13817"/>
    </source>
</evidence>
<evidence type="ECO:0000256" key="2">
    <source>
        <dbReference type="SAM" id="MobiDB-lite"/>
    </source>
</evidence>
<feature type="region of interest" description="Disordered" evidence="2">
    <location>
        <begin position="86"/>
        <end position="130"/>
    </location>
</feature>
<dbReference type="Pfam" id="PF13005">
    <property type="entry name" value="zf-IS66"/>
    <property type="match status" value="1"/>
</dbReference>
<keyword evidence="8" id="KW-1185">Reference proteome</keyword>
<protein>
    <submittedName>
        <fullName evidence="7">IS66 family transposase</fullName>
    </submittedName>
</protein>
<dbReference type="OrthoDB" id="9800877at2"/>
<keyword evidence="1" id="KW-0175">Coiled coil</keyword>
<name>A0A4Q6XL86_9SPHN</name>
<dbReference type="InterPro" id="IPR024474">
    <property type="entry name" value="Znf_dom_IS66"/>
</dbReference>
<dbReference type="Pfam" id="PF13007">
    <property type="entry name" value="LZ_Tnp_IS66"/>
    <property type="match status" value="1"/>
</dbReference>
<reference evidence="7 8" key="1">
    <citation type="submission" date="2019-02" db="EMBL/GenBank/DDBJ databases">
        <authorList>
            <person name="Li Y."/>
        </authorList>
    </citation>
    <scope>NUCLEOTIDE SEQUENCE [LARGE SCALE GENOMIC DNA]</scope>
    <source>
        <strain evidence="7 8">3-7</strain>
    </source>
</reference>
<dbReference type="EMBL" id="SGIS01000047">
    <property type="protein sequence ID" value="RZF60870.1"/>
    <property type="molecule type" value="Genomic_DNA"/>
</dbReference>
<dbReference type="NCBIfam" id="NF033517">
    <property type="entry name" value="transpos_IS66"/>
    <property type="match status" value="1"/>
</dbReference>
<organism evidence="7 8">
    <name type="scientific">Sphingomonas populi</name>
    <dbReference type="NCBI Taxonomy" id="2484750"/>
    <lineage>
        <taxon>Bacteria</taxon>
        <taxon>Pseudomonadati</taxon>
        <taxon>Pseudomonadota</taxon>
        <taxon>Alphaproteobacteria</taxon>
        <taxon>Sphingomonadales</taxon>
        <taxon>Sphingomonadaceae</taxon>
        <taxon>Sphingomonas</taxon>
    </lineage>
</organism>
<feature type="domain" description="Transposase IS66 C-terminal" evidence="6">
    <location>
        <begin position="491"/>
        <end position="528"/>
    </location>
</feature>
<proteinExistence type="predicted"/>
<dbReference type="PANTHER" id="PTHR33678">
    <property type="entry name" value="BLL1576 PROTEIN"/>
    <property type="match status" value="1"/>
</dbReference>
<evidence type="ECO:0000259" key="4">
    <source>
        <dbReference type="Pfam" id="PF13005"/>
    </source>
</evidence>
<accession>A0A4Q6XL86</accession>
<evidence type="ECO:0000256" key="1">
    <source>
        <dbReference type="SAM" id="Coils"/>
    </source>
</evidence>